<dbReference type="Pfam" id="PF04994">
    <property type="entry name" value="TfoX_C"/>
    <property type="match status" value="1"/>
</dbReference>
<accession>A0A1S7FU07</accession>
<dbReference type="Proteomes" id="UP000223060">
    <property type="component" value="Chromosome"/>
</dbReference>
<organism evidence="2 3">
    <name type="scientific">Listeria weihenstephanensis</name>
    <dbReference type="NCBI Taxonomy" id="1006155"/>
    <lineage>
        <taxon>Bacteria</taxon>
        <taxon>Bacillati</taxon>
        <taxon>Bacillota</taxon>
        <taxon>Bacilli</taxon>
        <taxon>Bacillales</taxon>
        <taxon>Listeriaceae</taxon>
        <taxon>Listeria</taxon>
    </lineage>
</organism>
<dbReference type="EMBL" id="CP011102">
    <property type="protein sequence ID" value="AQY50883.1"/>
    <property type="molecule type" value="Genomic_DNA"/>
</dbReference>
<evidence type="ECO:0000313" key="2">
    <source>
        <dbReference type="EMBL" id="AQY50883.1"/>
    </source>
</evidence>
<dbReference type="KEGG" id="lwi:UE46_07395"/>
<dbReference type="RefSeq" id="WP_036060067.1">
    <property type="nucleotide sequence ID" value="NZ_CP011102.1"/>
</dbReference>
<dbReference type="PANTHER" id="PTHR36121">
    <property type="entry name" value="PROTEIN SXY"/>
    <property type="match status" value="1"/>
</dbReference>
<name>A0A1S7FU07_9LIST</name>
<dbReference type="InterPro" id="IPR007077">
    <property type="entry name" value="TfoX_C"/>
</dbReference>
<evidence type="ECO:0000259" key="1">
    <source>
        <dbReference type="Pfam" id="PF04994"/>
    </source>
</evidence>
<keyword evidence="3" id="KW-1185">Reference proteome</keyword>
<gene>
    <name evidence="2" type="ORF">UE46_07395</name>
</gene>
<dbReference type="Gene3D" id="1.10.150.20">
    <property type="entry name" value="5' to 3' exonuclease, C-terminal subdomain"/>
    <property type="match status" value="1"/>
</dbReference>
<feature type="domain" description="TfoX C-terminal" evidence="1">
    <location>
        <begin position="2"/>
        <end position="78"/>
    </location>
</feature>
<dbReference type="AlphaFoldDB" id="A0A1S7FU07"/>
<dbReference type="PANTHER" id="PTHR36121:SF1">
    <property type="entry name" value="PROTEIN SXY"/>
    <property type="match status" value="1"/>
</dbReference>
<dbReference type="InterPro" id="IPR047525">
    <property type="entry name" value="TfoX-like"/>
</dbReference>
<proteinExistence type="predicted"/>
<protein>
    <submittedName>
        <fullName evidence="2">Competence protein TfoX</fullName>
    </submittedName>
</protein>
<sequence>MQISDMKNLGKVNEKNLNIVGIESAEELREMGTEKAYLRVKELVDDGACMHFLYALEGAIQDIPKKEISEQRRKELRQLYEDHKMR</sequence>
<reference evidence="3" key="1">
    <citation type="submission" date="2015-03" db="EMBL/GenBank/DDBJ databases">
        <authorList>
            <person name="Ferrari E."/>
            <person name="Walter M.C."/>
            <person name="Huptas C."/>
            <person name="Scherer S."/>
            <person name="Mueller-Herbst S."/>
        </authorList>
    </citation>
    <scope>NUCLEOTIDE SEQUENCE [LARGE SCALE GENOMIC DNA]</scope>
    <source>
        <strain evidence="3">LWP01</strain>
    </source>
</reference>
<evidence type="ECO:0000313" key="3">
    <source>
        <dbReference type="Proteomes" id="UP000223060"/>
    </source>
</evidence>